<evidence type="ECO:0000313" key="3">
    <source>
        <dbReference type="EMBL" id="GGI08266.1"/>
    </source>
</evidence>
<protein>
    <recommendedName>
        <fullName evidence="2">HTH OST-type domain-containing protein</fullName>
    </recommendedName>
</protein>
<dbReference type="EMBL" id="BMHA01000011">
    <property type="protein sequence ID" value="GGI08266.1"/>
    <property type="molecule type" value="Genomic_DNA"/>
</dbReference>
<sequence length="390" mass="43064">MGRMAITEPAEERLALFIDHENVAIGARDIGYRFDPAPLMEALAERGKLLVRKAYADWNLFSEDRRGMVDSNVELLEIPQRSDSVRKNAADIQMAVDALELAFTRDFVSTFVIVSGDSDFTPLVSKLRELNKRVIGVGLKGSTSAMLPPACDEFLFYDRLEGAPRRTPGSAPAGRAKKKGGTKKSSGKATTTPAPASEPKAEMTPDDAGQADKPAKASSQKQDLRKLERLIARTLSGIQSSADGAVQASNLKRALLRKDPTFNEQDYGFRGFRELLRHLEEQKVLVLTQGSAKGDPEVDFPSAPRDEDAAFQLLRTTVKELMDELGGDPPLSGLKDQLRKRQPDFSEKDLGYSGFLQFCKAAVNKDVVEMDWEEPDQEYYLYVEDDAPAS</sequence>
<dbReference type="CDD" id="cd10146">
    <property type="entry name" value="LabA_like_C"/>
    <property type="match status" value="2"/>
</dbReference>
<dbReference type="InterPro" id="IPR025605">
    <property type="entry name" value="OST-HTH/LOTUS_dom"/>
</dbReference>
<evidence type="ECO:0000313" key="4">
    <source>
        <dbReference type="Proteomes" id="UP000650511"/>
    </source>
</evidence>
<evidence type="ECO:0000259" key="2">
    <source>
        <dbReference type="PROSITE" id="PS51644"/>
    </source>
</evidence>
<proteinExistence type="predicted"/>
<gene>
    <name evidence="3" type="ORF">GCM10011354_28230</name>
</gene>
<dbReference type="Gene3D" id="3.30.420.610">
    <property type="entry name" value="LOTUS domain-like"/>
    <property type="match status" value="2"/>
</dbReference>
<dbReference type="AlphaFoldDB" id="A0A8J3EUS2"/>
<dbReference type="PANTHER" id="PTHR35811:SF1">
    <property type="entry name" value="HTH OST-TYPE DOMAIN-CONTAINING PROTEIN"/>
    <property type="match status" value="1"/>
</dbReference>
<dbReference type="Proteomes" id="UP000650511">
    <property type="component" value="Unassembled WGS sequence"/>
</dbReference>
<dbReference type="InterPro" id="IPR041966">
    <property type="entry name" value="LOTUS-like"/>
</dbReference>
<reference evidence="3" key="2">
    <citation type="submission" date="2020-09" db="EMBL/GenBank/DDBJ databases">
        <authorList>
            <person name="Sun Q."/>
            <person name="Zhou Y."/>
        </authorList>
    </citation>
    <scope>NUCLEOTIDE SEQUENCE</scope>
    <source>
        <strain evidence="3">CGMCC 1.14988</strain>
    </source>
</reference>
<name>A0A8J3EUS2_9ACTN</name>
<dbReference type="Gene3D" id="3.40.50.1010">
    <property type="entry name" value="5'-nuclease"/>
    <property type="match status" value="1"/>
</dbReference>
<dbReference type="Pfam" id="PF01936">
    <property type="entry name" value="NYN"/>
    <property type="match status" value="1"/>
</dbReference>
<dbReference type="Pfam" id="PF12872">
    <property type="entry name" value="OST-HTH"/>
    <property type="match status" value="2"/>
</dbReference>
<evidence type="ECO:0000256" key="1">
    <source>
        <dbReference type="SAM" id="MobiDB-lite"/>
    </source>
</evidence>
<dbReference type="GO" id="GO:0004540">
    <property type="term" value="F:RNA nuclease activity"/>
    <property type="evidence" value="ECO:0007669"/>
    <property type="project" value="InterPro"/>
</dbReference>
<dbReference type="PROSITE" id="PS51644">
    <property type="entry name" value="HTH_OST"/>
    <property type="match status" value="2"/>
</dbReference>
<dbReference type="CDD" id="cd11297">
    <property type="entry name" value="PIN_LabA-like_N_1"/>
    <property type="match status" value="1"/>
</dbReference>
<dbReference type="PANTHER" id="PTHR35811">
    <property type="entry name" value="SLR1870 PROTEIN"/>
    <property type="match status" value="1"/>
</dbReference>
<dbReference type="InterPro" id="IPR021139">
    <property type="entry name" value="NYN"/>
</dbReference>
<reference evidence="3" key="1">
    <citation type="journal article" date="2014" name="Int. J. Syst. Evol. Microbiol.">
        <title>Complete genome sequence of Corynebacterium casei LMG S-19264T (=DSM 44701T), isolated from a smear-ripened cheese.</title>
        <authorList>
            <consortium name="US DOE Joint Genome Institute (JGI-PGF)"/>
            <person name="Walter F."/>
            <person name="Albersmeier A."/>
            <person name="Kalinowski J."/>
            <person name="Ruckert C."/>
        </authorList>
    </citation>
    <scope>NUCLEOTIDE SEQUENCE</scope>
    <source>
        <strain evidence="3">CGMCC 1.14988</strain>
    </source>
</reference>
<comment type="caution">
    <text evidence="3">The sequence shown here is derived from an EMBL/GenBank/DDBJ whole genome shotgun (WGS) entry which is preliminary data.</text>
</comment>
<accession>A0A8J3EUS2</accession>
<feature type="domain" description="HTH OST-type" evidence="2">
    <location>
        <begin position="223"/>
        <end position="302"/>
    </location>
</feature>
<feature type="compositionally biased region" description="Basic residues" evidence="1">
    <location>
        <begin position="175"/>
        <end position="186"/>
    </location>
</feature>
<keyword evidence="4" id="KW-1185">Reference proteome</keyword>
<feature type="region of interest" description="Disordered" evidence="1">
    <location>
        <begin position="165"/>
        <end position="224"/>
    </location>
</feature>
<feature type="domain" description="HTH OST-type" evidence="2">
    <location>
        <begin position="310"/>
        <end position="385"/>
    </location>
</feature>
<organism evidence="3 4">
    <name type="scientific">Egicoccus halophilus</name>
    <dbReference type="NCBI Taxonomy" id="1670830"/>
    <lineage>
        <taxon>Bacteria</taxon>
        <taxon>Bacillati</taxon>
        <taxon>Actinomycetota</taxon>
        <taxon>Nitriliruptoria</taxon>
        <taxon>Egicoccales</taxon>
        <taxon>Egicoccaceae</taxon>
        <taxon>Egicoccus</taxon>
    </lineage>
</organism>